<protein>
    <submittedName>
        <fullName evidence="1">Uncharacterized protein</fullName>
    </submittedName>
</protein>
<dbReference type="AlphaFoldDB" id="A0A1Y6EEM1"/>
<dbReference type="OrthoDB" id="7429144at2"/>
<organism evidence="1 2">
    <name type="scientific">Altererythrobacter xiamenensis</name>
    <dbReference type="NCBI Taxonomy" id="1316679"/>
    <lineage>
        <taxon>Bacteria</taxon>
        <taxon>Pseudomonadati</taxon>
        <taxon>Pseudomonadota</taxon>
        <taxon>Alphaproteobacteria</taxon>
        <taxon>Sphingomonadales</taxon>
        <taxon>Erythrobacteraceae</taxon>
        <taxon>Altererythrobacter</taxon>
    </lineage>
</organism>
<dbReference type="RefSeq" id="WP_086436431.1">
    <property type="nucleotide sequence ID" value="NZ_FXWG01000001.1"/>
</dbReference>
<gene>
    <name evidence="1" type="ORF">SAMN06297468_0499</name>
</gene>
<accession>A0A1Y6EEM1</accession>
<reference evidence="2" key="1">
    <citation type="submission" date="2017-04" db="EMBL/GenBank/DDBJ databases">
        <authorList>
            <person name="Varghese N."/>
            <person name="Submissions S."/>
        </authorList>
    </citation>
    <scope>NUCLEOTIDE SEQUENCE [LARGE SCALE GENOMIC DNA]</scope>
</reference>
<name>A0A1Y6EEM1_9SPHN</name>
<dbReference type="EMBL" id="FXWG01000001">
    <property type="protein sequence ID" value="SMQ61027.1"/>
    <property type="molecule type" value="Genomic_DNA"/>
</dbReference>
<proteinExistence type="predicted"/>
<keyword evidence="2" id="KW-1185">Reference proteome</keyword>
<dbReference type="Proteomes" id="UP000194420">
    <property type="component" value="Unassembled WGS sequence"/>
</dbReference>
<evidence type="ECO:0000313" key="1">
    <source>
        <dbReference type="EMBL" id="SMQ61027.1"/>
    </source>
</evidence>
<sequence>MVKPATGRAGGIFTQHPQILEEFGLSYDRIDSIPFRDLSEVSENLMAGYARLVERGHPREAVGAAMMGGLVNLYEMFEMQADLPGLLRILADRIEHDAADSN</sequence>
<evidence type="ECO:0000313" key="2">
    <source>
        <dbReference type="Proteomes" id="UP000194420"/>
    </source>
</evidence>